<proteinExistence type="predicted"/>
<name>A0ABQ8SK03_PERAM</name>
<dbReference type="EMBL" id="JAJSOF020000025">
    <property type="protein sequence ID" value="KAJ4434488.1"/>
    <property type="molecule type" value="Genomic_DNA"/>
</dbReference>
<sequence>MKTLIENDEEFIRFVLFSEEVIFHLSGCDVLMIVPLGVSDVLKIYLHELINCVYAVCSLKVQRSARIQQLLSNFGTYSSTELRHLSYCRVTREVQTTVTNWFRSRTADFYDTRLQKMILRCSGAHGYG</sequence>
<dbReference type="Proteomes" id="UP001148838">
    <property type="component" value="Unassembled WGS sequence"/>
</dbReference>
<reference evidence="1 2" key="1">
    <citation type="journal article" date="2022" name="Allergy">
        <title>Genome assembly and annotation of Periplaneta americana reveal a comprehensive cockroach allergen profile.</title>
        <authorList>
            <person name="Wang L."/>
            <person name="Xiong Q."/>
            <person name="Saelim N."/>
            <person name="Wang L."/>
            <person name="Nong W."/>
            <person name="Wan A.T."/>
            <person name="Shi M."/>
            <person name="Liu X."/>
            <person name="Cao Q."/>
            <person name="Hui J.H.L."/>
            <person name="Sookrung N."/>
            <person name="Leung T.F."/>
            <person name="Tungtrongchitr A."/>
            <person name="Tsui S.K.W."/>
        </authorList>
    </citation>
    <scope>NUCLEOTIDE SEQUENCE [LARGE SCALE GENOMIC DNA]</scope>
    <source>
        <strain evidence="1">PWHHKU_190912</strain>
    </source>
</reference>
<evidence type="ECO:0000313" key="2">
    <source>
        <dbReference type="Proteomes" id="UP001148838"/>
    </source>
</evidence>
<gene>
    <name evidence="1" type="ORF">ANN_23050</name>
</gene>
<protein>
    <submittedName>
        <fullName evidence="1">Uncharacterized protein</fullName>
    </submittedName>
</protein>
<accession>A0ABQ8SK03</accession>
<organism evidence="1 2">
    <name type="scientific">Periplaneta americana</name>
    <name type="common">American cockroach</name>
    <name type="synonym">Blatta americana</name>
    <dbReference type="NCBI Taxonomy" id="6978"/>
    <lineage>
        <taxon>Eukaryota</taxon>
        <taxon>Metazoa</taxon>
        <taxon>Ecdysozoa</taxon>
        <taxon>Arthropoda</taxon>
        <taxon>Hexapoda</taxon>
        <taxon>Insecta</taxon>
        <taxon>Pterygota</taxon>
        <taxon>Neoptera</taxon>
        <taxon>Polyneoptera</taxon>
        <taxon>Dictyoptera</taxon>
        <taxon>Blattodea</taxon>
        <taxon>Blattoidea</taxon>
        <taxon>Blattidae</taxon>
        <taxon>Blattinae</taxon>
        <taxon>Periplaneta</taxon>
    </lineage>
</organism>
<evidence type="ECO:0000313" key="1">
    <source>
        <dbReference type="EMBL" id="KAJ4434488.1"/>
    </source>
</evidence>
<comment type="caution">
    <text evidence="1">The sequence shown here is derived from an EMBL/GenBank/DDBJ whole genome shotgun (WGS) entry which is preliminary data.</text>
</comment>
<keyword evidence="2" id="KW-1185">Reference proteome</keyword>